<evidence type="ECO:0000313" key="3">
    <source>
        <dbReference type="Proteomes" id="UP000272051"/>
    </source>
</evidence>
<dbReference type="Proteomes" id="UP000272051">
    <property type="component" value="Unassembled WGS sequence"/>
</dbReference>
<comment type="caution">
    <text evidence="1">The sequence shown here is derived from an EMBL/GenBank/DDBJ whole genome shotgun (WGS) entry which is preliminary data.</text>
</comment>
<evidence type="ECO:0008006" key="5">
    <source>
        <dbReference type="Google" id="ProtNLM"/>
    </source>
</evidence>
<dbReference type="InterPro" id="IPR010985">
    <property type="entry name" value="Ribbon_hlx_hlx"/>
</dbReference>
<dbReference type="SUPFAM" id="SSF47598">
    <property type="entry name" value="Ribbon-helix-helix"/>
    <property type="match status" value="1"/>
</dbReference>
<dbReference type="GO" id="GO:0006355">
    <property type="term" value="P:regulation of DNA-templated transcription"/>
    <property type="evidence" value="ECO:0007669"/>
    <property type="project" value="InterPro"/>
</dbReference>
<dbReference type="EMBL" id="QMQV01000015">
    <property type="protein sequence ID" value="RLE50024.1"/>
    <property type="molecule type" value="Genomic_DNA"/>
</dbReference>
<name>A0A497ERM3_9CREN</name>
<evidence type="ECO:0000313" key="2">
    <source>
        <dbReference type="EMBL" id="RLE52682.1"/>
    </source>
</evidence>
<dbReference type="AlphaFoldDB" id="A0A497ERM3"/>
<sequence>MSEERKGGVVEKTGETLTKTVKTSISIAEDLWREVKIAAIKRGLTFSEVVSAALRKWLELTEKEKEAKS</sequence>
<dbReference type="Gene3D" id="1.10.1220.10">
    <property type="entry name" value="Met repressor-like"/>
    <property type="match status" value="1"/>
</dbReference>
<proteinExistence type="predicted"/>
<accession>A0A497ERM3</accession>
<protein>
    <recommendedName>
        <fullName evidence="5">Ribbon-helix-helix protein CopG domain-containing protein</fullName>
    </recommendedName>
</protein>
<evidence type="ECO:0000313" key="1">
    <source>
        <dbReference type="EMBL" id="RLE50024.1"/>
    </source>
</evidence>
<reference evidence="3 4" key="1">
    <citation type="submission" date="2018-06" db="EMBL/GenBank/DDBJ databases">
        <title>Extensive metabolic versatility and redundancy in microbially diverse, dynamic hydrothermal sediments.</title>
        <authorList>
            <person name="Dombrowski N."/>
            <person name="Teske A."/>
            <person name="Baker B.J."/>
        </authorList>
    </citation>
    <scope>NUCLEOTIDE SEQUENCE [LARGE SCALE GENOMIC DNA]</scope>
    <source>
        <strain evidence="2">B34_G17</strain>
        <strain evidence="1">B66_G16</strain>
    </source>
</reference>
<gene>
    <name evidence="1" type="ORF">DRJ31_02845</name>
    <name evidence="2" type="ORF">DRJ33_03150</name>
</gene>
<organism evidence="1 4">
    <name type="scientific">Thermoproteota archaeon</name>
    <dbReference type="NCBI Taxonomy" id="2056631"/>
    <lineage>
        <taxon>Archaea</taxon>
        <taxon>Thermoproteota</taxon>
    </lineage>
</organism>
<evidence type="ECO:0000313" key="4">
    <source>
        <dbReference type="Proteomes" id="UP000278475"/>
    </source>
</evidence>
<dbReference type="EMBL" id="QMQX01000041">
    <property type="protein sequence ID" value="RLE52682.1"/>
    <property type="molecule type" value="Genomic_DNA"/>
</dbReference>
<dbReference type="Proteomes" id="UP000278475">
    <property type="component" value="Unassembled WGS sequence"/>
</dbReference>
<dbReference type="InterPro" id="IPR013321">
    <property type="entry name" value="Arc_rbn_hlx_hlx"/>
</dbReference>